<evidence type="ECO:0000313" key="3">
    <source>
        <dbReference type="Proteomes" id="UP000464787"/>
    </source>
</evidence>
<feature type="transmembrane region" description="Helical" evidence="1">
    <location>
        <begin position="12"/>
        <end position="34"/>
    </location>
</feature>
<dbReference type="EMBL" id="CP047650">
    <property type="protein sequence ID" value="QHI99941.1"/>
    <property type="molecule type" value="Genomic_DNA"/>
</dbReference>
<dbReference type="PANTHER" id="PTHR34703:SF1">
    <property type="entry name" value="ANTIPORTER SUBUNIT MNHG2-RELATED"/>
    <property type="match status" value="1"/>
</dbReference>
<sequence length="124" mass="12852">MSAVADLPAWVQALCGMLILLGSALALVGALGVLRMPSFFQRVHATTLASTLGAWSVAIAAALFFSFGEKRLALHPLLVPALLALTVPVSTFFLMRAAVFRHRRAGTAGVPPPLASQGDSSSAP</sequence>
<protein>
    <submittedName>
        <fullName evidence="2">Na+/H+ antiporter subunit G</fullName>
    </submittedName>
</protein>
<dbReference type="AlphaFoldDB" id="A0A857J9Y5"/>
<gene>
    <name evidence="2" type="ORF">GT347_19335</name>
</gene>
<accession>A0A857J9Y5</accession>
<evidence type="ECO:0000256" key="1">
    <source>
        <dbReference type="SAM" id="Phobius"/>
    </source>
</evidence>
<dbReference type="Proteomes" id="UP000464787">
    <property type="component" value="Chromosome"/>
</dbReference>
<dbReference type="NCBIfam" id="TIGR01300">
    <property type="entry name" value="CPA3_mnhG_phaG"/>
    <property type="match status" value="1"/>
</dbReference>
<feature type="transmembrane region" description="Helical" evidence="1">
    <location>
        <begin position="73"/>
        <end position="94"/>
    </location>
</feature>
<dbReference type="PANTHER" id="PTHR34703">
    <property type="entry name" value="ANTIPORTER SUBUNIT MNHG2-RELATED"/>
    <property type="match status" value="1"/>
</dbReference>
<feature type="transmembrane region" description="Helical" evidence="1">
    <location>
        <begin position="46"/>
        <end position="67"/>
    </location>
</feature>
<reference evidence="2 3" key="1">
    <citation type="submission" date="2020-01" db="EMBL/GenBank/DDBJ databases">
        <title>Genome sequencing of strain KACC 21265.</title>
        <authorList>
            <person name="Heo J."/>
            <person name="Kim S.-J."/>
            <person name="Kim J.-S."/>
            <person name="Hong S.-B."/>
            <person name="Kwon S.-W."/>
        </authorList>
    </citation>
    <scope>NUCLEOTIDE SEQUENCE [LARGE SCALE GENOMIC DNA]</scope>
    <source>
        <strain evidence="2 3">KACC 21265</strain>
    </source>
</reference>
<name>A0A857J9Y5_9BURK</name>
<dbReference type="KEGG" id="xyk:GT347_19335"/>
<keyword evidence="1" id="KW-0472">Membrane</keyword>
<evidence type="ECO:0000313" key="2">
    <source>
        <dbReference type="EMBL" id="QHI99941.1"/>
    </source>
</evidence>
<keyword evidence="1" id="KW-0812">Transmembrane</keyword>
<keyword evidence="3" id="KW-1185">Reference proteome</keyword>
<dbReference type="Pfam" id="PF03334">
    <property type="entry name" value="PhaG_MnhG_YufB"/>
    <property type="match status" value="1"/>
</dbReference>
<proteinExistence type="predicted"/>
<dbReference type="GO" id="GO:0015385">
    <property type="term" value="F:sodium:proton antiporter activity"/>
    <property type="evidence" value="ECO:0007669"/>
    <property type="project" value="TreeGrafter"/>
</dbReference>
<dbReference type="InterPro" id="IPR005133">
    <property type="entry name" value="PhaG_MnhG_YufB"/>
</dbReference>
<dbReference type="RefSeq" id="WP_160553752.1">
    <property type="nucleotide sequence ID" value="NZ_CP047650.1"/>
</dbReference>
<organism evidence="2 3">
    <name type="scientific">Xylophilus rhododendri</name>
    <dbReference type="NCBI Taxonomy" id="2697032"/>
    <lineage>
        <taxon>Bacteria</taxon>
        <taxon>Pseudomonadati</taxon>
        <taxon>Pseudomonadota</taxon>
        <taxon>Betaproteobacteria</taxon>
        <taxon>Burkholderiales</taxon>
        <taxon>Xylophilus</taxon>
    </lineage>
</organism>
<keyword evidence="1" id="KW-1133">Transmembrane helix</keyword>